<keyword evidence="2" id="KW-1185">Reference proteome</keyword>
<evidence type="ECO:0000313" key="1">
    <source>
        <dbReference type="EMBL" id="KAI6080826.1"/>
    </source>
</evidence>
<organism evidence="1 2">
    <name type="scientific">Hypoxylon rubiginosum</name>
    <dbReference type="NCBI Taxonomy" id="110542"/>
    <lineage>
        <taxon>Eukaryota</taxon>
        <taxon>Fungi</taxon>
        <taxon>Dikarya</taxon>
        <taxon>Ascomycota</taxon>
        <taxon>Pezizomycotina</taxon>
        <taxon>Sordariomycetes</taxon>
        <taxon>Xylariomycetidae</taxon>
        <taxon>Xylariales</taxon>
        <taxon>Hypoxylaceae</taxon>
        <taxon>Hypoxylon</taxon>
    </lineage>
</organism>
<reference evidence="1 2" key="1">
    <citation type="journal article" date="2022" name="New Phytol.">
        <title>Ecological generalism drives hyperdiversity of secondary metabolite gene clusters in xylarialean endophytes.</title>
        <authorList>
            <person name="Franco M.E.E."/>
            <person name="Wisecaver J.H."/>
            <person name="Arnold A.E."/>
            <person name="Ju Y.M."/>
            <person name="Slot J.C."/>
            <person name="Ahrendt S."/>
            <person name="Moore L.P."/>
            <person name="Eastman K.E."/>
            <person name="Scott K."/>
            <person name="Konkel Z."/>
            <person name="Mondo S.J."/>
            <person name="Kuo A."/>
            <person name="Hayes R.D."/>
            <person name="Haridas S."/>
            <person name="Andreopoulos B."/>
            <person name="Riley R."/>
            <person name="LaButti K."/>
            <person name="Pangilinan J."/>
            <person name="Lipzen A."/>
            <person name="Amirebrahimi M."/>
            <person name="Yan J."/>
            <person name="Adam C."/>
            <person name="Keymanesh K."/>
            <person name="Ng V."/>
            <person name="Louie K."/>
            <person name="Northen T."/>
            <person name="Drula E."/>
            <person name="Henrissat B."/>
            <person name="Hsieh H.M."/>
            <person name="Youens-Clark K."/>
            <person name="Lutzoni F."/>
            <person name="Miadlikowska J."/>
            <person name="Eastwood D.C."/>
            <person name="Hamelin R.C."/>
            <person name="Grigoriev I.V."/>
            <person name="U'Ren J.M."/>
        </authorList>
    </citation>
    <scope>NUCLEOTIDE SEQUENCE [LARGE SCALE GENOMIC DNA]</scope>
    <source>
        <strain evidence="1 2">ER1909</strain>
    </source>
</reference>
<accession>A0ACC0CKD2</accession>
<name>A0ACC0CKD2_9PEZI</name>
<dbReference type="Proteomes" id="UP001497680">
    <property type="component" value="Unassembled WGS sequence"/>
</dbReference>
<sequence length="161" mass="17184">MKTTFAVTILLALASAVALSDASPANGMARRDDDIKDVYKDLKDDGKIDKKGTILLTKSGIVSLGARPEVKTGDGSSSDDAAKQLAKKDVEDADDLIKKFKKLREDKMHEPKKSRRDGGDVVRRGEGEGDVCKSNGDCDDDQPMCAGVEGLAGPNVCMKLD</sequence>
<evidence type="ECO:0000313" key="2">
    <source>
        <dbReference type="Proteomes" id="UP001497680"/>
    </source>
</evidence>
<dbReference type="EMBL" id="MU394420">
    <property type="protein sequence ID" value="KAI6080826.1"/>
    <property type="molecule type" value="Genomic_DNA"/>
</dbReference>
<gene>
    <name evidence="1" type="ORF">F4821DRAFT_250655</name>
</gene>
<protein>
    <submittedName>
        <fullName evidence="1">Uncharacterized protein</fullName>
    </submittedName>
</protein>
<feature type="non-terminal residue" evidence="1">
    <location>
        <position position="161"/>
    </location>
</feature>
<comment type="caution">
    <text evidence="1">The sequence shown here is derived from an EMBL/GenBank/DDBJ whole genome shotgun (WGS) entry which is preliminary data.</text>
</comment>
<proteinExistence type="predicted"/>